<dbReference type="EMBL" id="LAZR01000609">
    <property type="protein sequence ID" value="KKN62876.1"/>
    <property type="molecule type" value="Genomic_DNA"/>
</dbReference>
<reference evidence="1" key="1">
    <citation type="journal article" date="2015" name="Nature">
        <title>Complex archaea that bridge the gap between prokaryotes and eukaryotes.</title>
        <authorList>
            <person name="Spang A."/>
            <person name="Saw J.H."/>
            <person name="Jorgensen S.L."/>
            <person name="Zaremba-Niedzwiedzka K."/>
            <person name="Martijn J."/>
            <person name="Lind A.E."/>
            <person name="van Eijk R."/>
            <person name="Schleper C."/>
            <person name="Guy L."/>
            <person name="Ettema T.J."/>
        </authorList>
    </citation>
    <scope>NUCLEOTIDE SEQUENCE</scope>
</reference>
<dbReference type="AlphaFoldDB" id="A0A0F9UNV0"/>
<proteinExistence type="predicted"/>
<gene>
    <name evidence="1" type="ORF">LCGC14_0507290</name>
</gene>
<sequence>MSIWERIKLDPKQDLYFEFKYLFDIIETRRLTNQLGRRVRGKIPIQWYEDEREEMRKK</sequence>
<protein>
    <submittedName>
        <fullName evidence="1">Uncharacterized protein</fullName>
    </submittedName>
</protein>
<accession>A0A0F9UNV0</accession>
<evidence type="ECO:0000313" key="1">
    <source>
        <dbReference type="EMBL" id="KKN62876.1"/>
    </source>
</evidence>
<organism evidence="1">
    <name type="scientific">marine sediment metagenome</name>
    <dbReference type="NCBI Taxonomy" id="412755"/>
    <lineage>
        <taxon>unclassified sequences</taxon>
        <taxon>metagenomes</taxon>
        <taxon>ecological metagenomes</taxon>
    </lineage>
</organism>
<comment type="caution">
    <text evidence="1">The sequence shown here is derived from an EMBL/GenBank/DDBJ whole genome shotgun (WGS) entry which is preliminary data.</text>
</comment>
<name>A0A0F9UNV0_9ZZZZ</name>